<dbReference type="Proteomes" id="UP000549913">
    <property type="component" value="Unassembled WGS sequence"/>
</dbReference>
<protein>
    <recommendedName>
        <fullName evidence="3">Phage portal protein</fullName>
    </recommendedName>
</protein>
<accession>A0A852SUP3</accession>
<reference evidence="1 2" key="1">
    <citation type="submission" date="2020-07" db="EMBL/GenBank/DDBJ databases">
        <title>Sequencing the genomes of 1000 actinobacteria strains.</title>
        <authorList>
            <person name="Klenk H.-P."/>
        </authorList>
    </citation>
    <scope>NUCLEOTIDE SEQUENCE [LARGE SCALE GENOMIC DNA]</scope>
    <source>
        <strain evidence="1 2">DSM 26474</strain>
    </source>
</reference>
<keyword evidence="2" id="KW-1185">Reference proteome</keyword>
<evidence type="ECO:0000313" key="1">
    <source>
        <dbReference type="EMBL" id="NYD72300.1"/>
    </source>
</evidence>
<gene>
    <name evidence="1" type="ORF">BJ984_003458</name>
</gene>
<dbReference type="EMBL" id="JACCBM010000001">
    <property type="protein sequence ID" value="NYD72300.1"/>
    <property type="molecule type" value="Genomic_DNA"/>
</dbReference>
<sequence>MTRGDAIAIPAVSKARNLLVTAVCGFPMRALDVNGLVKDQPTWMYRTNSNVSPYERMTWTVDDGIFYGYSLWLTERGPVAPGAKRGPLLNAAWCPTTDWTVTDNQLIYLPENRALSADEFILFNFPFEGLLNIGRRTLRGARDTEEAWVGRMRNPLPLINLHQTDDSLTPEQVKEFVNAWSKARRSVNGAIGYTPPGIELLVEGEVQTDLFTEGRNAIRTDIGSLLNVRASMLDGTSGIDSLTYTTKDGERNQFYELDLPFWTAPIEARLSMDDVVPRGQRIRFDKYDLYNPPAPTGTPVED</sequence>
<name>A0A852SUP3_9MICO</name>
<dbReference type="AlphaFoldDB" id="A0A852SUP3"/>
<evidence type="ECO:0008006" key="3">
    <source>
        <dbReference type="Google" id="ProtNLM"/>
    </source>
</evidence>
<dbReference type="RefSeq" id="WP_179549089.1">
    <property type="nucleotide sequence ID" value="NZ_BSEW01000002.1"/>
</dbReference>
<dbReference type="Gene3D" id="1.20.1270.210">
    <property type="match status" value="1"/>
</dbReference>
<evidence type="ECO:0000313" key="2">
    <source>
        <dbReference type="Proteomes" id="UP000549913"/>
    </source>
</evidence>
<dbReference type="Gene3D" id="3.30.1120.70">
    <property type="match status" value="1"/>
</dbReference>
<proteinExistence type="predicted"/>
<dbReference type="Gene3D" id="3.40.140.120">
    <property type="match status" value="1"/>
</dbReference>
<organism evidence="1 2">
    <name type="scientific">Herbiconiux flava</name>
    <dbReference type="NCBI Taxonomy" id="881268"/>
    <lineage>
        <taxon>Bacteria</taxon>
        <taxon>Bacillati</taxon>
        <taxon>Actinomycetota</taxon>
        <taxon>Actinomycetes</taxon>
        <taxon>Micrococcales</taxon>
        <taxon>Microbacteriaceae</taxon>
        <taxon>Herbiconiux</taxon>
    </lineage>
</organism>
<comment type="caution">
    <text evidence="1">The sequence shown here is derived from an EMBL/GenBank/DDBJ whole genome shotgun (WGS) entry which is preliminary data.</text>
</comment>